<reference evidence="10" key="1">
    <citation type="submission" date="2025-08" db="UniProtKB">
        <authorList>
            <consortium name="RefSeq"/>
        </authorList>
    </citation>
    <scope>IDENTIFICATION</scope>
</reference>
<proteinExistence type="predicted"/>
<protein>
    <recommendedName>
        <fullName evidence="7">Metalloendopeptidase</fullName>
        <ecNumber evidence="7">3.4.24.-</ecNumber>
    </recommendedName>
</protein>
<feature type="binding site" evidence="6">
    <location>
        <position position="156"/>
    </location>
    <ligand>
        <name>Zn(2+)</name>
        <dbReference type="ChEBI" id="CHEBI:29105"/>
        <note>catalytic</note>
    </ligand>
</feature>
<dbReference type="Pfam" id="PF01400">
    <property type="entry name" value="Astacin"/>
    <property type="match status" value="1"/>
</dbReference>
<dbReference type="SMART" id="SM00235">
    <property type="entry name" value="ZnMc"/>
    <property type="match status" value="1"/>
</dbReference>
<feature type="binding site" evidence="6">
    <location>
        <position position="166"/>
    </location>
    <ligand>
        <name>Zn(2+)</name>
        <dbReference type="ChEBI" id="CHEBI:29105"/>
        <note>catalytic</note>
    </ligand>
</feature>
<gene>
    <name evidence="10" type="primary">LOC108020662</name>
</gene>
<keyword evidence="2 6" id="KW-0479">Metal-binding</keyword>
<accession>A0AB40A874</accession>
<dbReference type="Gene3D" id="3.40.390.10">
    <property type="entry name" value="Collagenase (Catalytic Domain)"/>
    <property type="match status" value="1"/>
</dbReference>
<dbReference type="PANTHER" id="PTHR10127:SF780">
    <property type="entry name" value="METALLOENDOPEPTIDASE"/>
    <property type="match status" value="1"/>
</dbReference>
<keyword evidence="3 6" id="KW-0378">Hydrolase</keyword>
<organism evidence="9 10">
    <name type="scientific">Drosophila suzukii</name>
    <name type="common">Spotted-wing drosophila fruit fly</name>
    <dbReference type="NCBI Taxonomy" id="28584"/>
    <lineage>
        <taxon>Eukaryota</taxon>
        <taxon>Metazoa</taxon>
        <taxon>Ecdysozoa</taxon>
        <taxon>Arthropoda</taxon>
        <taxon>Hexapoda</taxon>
        <taxon>Insecta</taxon>
        <taxon>Pterygota</taxon>
        <taxon>Neoptera</taxon>
        <taxon>Endopterygota</taxon>
        <taxon>Diptera</taxon>
        <taxon>Brachycera</taxon>
        <taxon>Muscomorpha</taxon>
        <taxon>Ephydroidea</taxon>
        <taxon>Drosophilidae</taxon>
        <taxon>Drosophila</taxon>
        <taxon>Sophophora</taxon>
    </lineage>
</organism>
<evidence type="ECO:0000256" key="5">
    <source>
        <dbReference type="ARBA" id="ARBA00023049"/>
    </source>
</evidence>
<dbReference type="InterPro" id="IPR006026">
    <property type="entry name" value="Peptidase_Metallo"/>
</dbReference>
<keyword evidence="1 6" id="KW-0645">Protease</keyword>
<name>A0AB40A874_DROSZ</name>
<evidence type="ECO:0000259" key="8">
    <source>
        <dbReference type="PROSITE" id="PS51864"/>
    </source>
</evidence>
<feature type="active site" evidence="6">
    <location>
        <position position="157"/>
    </location>
</feature>
<dbReference type="EC" id="3.4.24.-" evidence="7"/>
<evidence type="ECO:0000256" key="3">
    <source>
        <dbReference type="ARBA" id="ARBA00022801"/>
    </source>
</evidence>
<feature type="domain" description="Peptidase M12A" evidence="8">
    <location>
        <begin position="63"/>
        <end position="261"/>
    </location>
</feature>
<dbReference type="InterPro" id="IPR001506">
    <property type="entry name" value="Peptidase_M12A"/>
</dbReference>
<dbReference type="AlphaFoldDB" id="A0AB40A874"/>
<comment type="caution">
    <text evidence="6">Lacks conserved residue(s) required for the propagation of feature annotation.</text>
</comment>
<dbReference type="GeneID" id="108020662"/>
<dbReference type="InterPro" id="IPR024079">
    <property type="entry name" value="MetalloPept_cat_dom_sf"/>
</dbReference>
<dbReference type="Proteomes" id="UP001652628">
    <property type="component" value="Chromosome 3"/>
</dbReference>
<dbReference type="CDD" id="cd04280">
    <property type="entry name" value="ZnMc_astacin_like"/>
    <property type="match status" value="1"/>
</dbReference>
<evidence type="ECO:0000313" key="9">
    <source>
        <dbReference type="Proteomes" id="UP001652628"/>
    </source>
</evidence>
<dbReference type="RefSeq" id="XP_036673422.3">
    <property type="nucleotide sequence ID" value="XM_036817527.3"/>
</dbReference>
<feature type="disulfide bond" evidence="6">
    <location>
        <begin position="105"/>
        <end position="260"/>
    </location>
</feature>
<dbReference type="GO" id="GO:0008270">
    <property type="term" value="F:zinc ion binding"/>
    <property type="evidence" value="ECO:0007669"/>
    <property type="project" value="UniProtKB-UniRule"/>
</dbReference>
<evidence type="ECO:0000256" key="1">
    <source>
        <dbReference type="ARBA" id="ARBA00022670"/>
    </source>
</evidence>
<keyword evidence="5 6" id="KW-0482">Metalloprotease</keyword>
<dbReference type="GO" id="GO:0004222">
    <property type="term" value="F:metalloendopeptidase activity"/>
    <property type="evidence" value="ECO:0007669"/>
    <property type="project" value="UniProtKB-UniRule"/>
</dbReference>
<dbReference type="PRINTS" id="PR00480">
    <property type="entry name" value="ASTACIN"/>
</dbReference>
<evidence type="ECO:0000256" key="4">
    <source>
        <dbReference type="ARBA" id="ARBA00022833"/>
    </source>
</evidence>
<dbReference type="PANTHER" id="PTHR10127">
    <property type="entry name" value="DISCOIDIN, CUB, EGF, LAMININ , AND ZINC METALLOPROTEASE DOMAIN CONTAINING"/>
    <property type="match status" value="1"/>
</dbReference>
<evidence type="ECO:0000256" key="2">
    <source>
        <dbReference type="ARBA" id="ARBA00022723"/>
    </source>
</evidence>
<dbReference type="PROSITE" id="PS51864">
    <property type="entry name" value="ASTACIN"/>
    <property type="match status" value="1"/>
</dbReference>
<feature type="binding site" evidence="6">
    <location>
        <position position="160"/>
    </location>
    <ligand>
        <name>Zn(2+)</name>
        <dbReference type="ChEBI" id="CHEBI:29105"/>
        <note>catalytic</note>
    </ligand>
</feature>
<dbReference type="GO" id="GO:0006508">
    <property type="term" value="P:proteolysis"/>
    <property type="evidence" value="ECO:0007669"/>
    <property type="project" value="UniProtKB-KW"/>
</dbReference>
<dbReference type="SUPFAM" id="SSF55486">
    <property type="entry name" value="Metalloproteases ('zincins'), catalytic domain"/>
    <property type="match status" value="1"/>
</dbReference>
<keyword evidence="9" id="KW-1185">Reference proteome</keyword>
<sequence length="271" mass="30620">MFVVLLCISLGHALPSRDMEKFRNPDVETAGAYREKSQQNPEELGNYFEGDILLPMGFKNARNGIIALTSRWPGGVVPYDIDGDFTTHDLDKLNSAIKAYHKYTCVRFRPRIAEEDYIAFTSKTLGCYSYVGRLGGRQELNLQSPDCLKKVGVPLHEMMHVLGFFHEQNRPERNSYVQVISDNIKPGNMQNFALYKPGILTGFGVKYDYSSVMHYSATSFTKNGEPTIVALHDTPESKLMGQREGFAAGDMRKINAMYKCKVRATSKIRRP</sequence>
<keyword evidence="6" id="KW-1015">Disulfide bond</keyword>
<comment type="cofactor">
    <cofactor evidence="6 7">
        <name>Zn(2+)</name>
        <dbReference type="ChEBI" id="CHEBI:29105"/>
    </cofactor>
    <text evidence="6 7">Binds 1 zinc ion per subunit.</text>
</comment>
<keyword evidence="4 6" id="KW-0862">Zinc</keyword>
<evidence type="ECO:0000256" key="7">
    <source>
        <dbReference type="RuleBase" id="RU361183"/>
    </source>
</evidence>
<dbReference type="InterPro" id="IPR034035">
    <property type="entry name" value="Astacin-like_dom"/>
</dbReference>
<evidence type="ECO:0000256" key="6">
    <source>
        <dbReference type="PROSITE-ProRule" id="PRU01211"/>
    </source>
</evidence>
<evidence type="ECO:0000313" key="10">
    <source>
        <dbReference type="RefSeq" id="XP_036673422.3"/>
    </source>
</evidence>